<gene>
    <name evidence="1" type="ORF">DF223_07835</name>
</gene>
<dbReference type="InterPro" id="IPR029058">
    <property type="entry name" value="AB_hydrolase_fold"/>
</dbReference>
<dbReference type="EMBL" id="QEFB01000006">
    <property type="protein sequence ID" value="PWC07181.1"/>
    <property type="molecule type" value="Genomic_DNA"/>
</dbReference>
<evidence type="ECO:0008006" key="3">
    <source>
        <dbReference type="Google" id="ProtNLM"/>
    </source>
</evidence>
<name>A0A2U1TE63_9MICO</name>
<sequence length="190" mass="20651">MINIRRESSNSNGDTRVALILPGAGYTAQAPLLYWPILALAEAGWDVWSVDWHADIDEAARQNMQGFVESALANAEEALPAPPELVVAKSLGTFALPHFAQQDVRAVWLTPILTDPVVADALARVNPGRHLAIGGTADPSWRPDLIGTTSARLVNVEAANHSLELKSKPWRETAETQLTIVDQVLTHLLR</sequence>
<dbReference type="SUPFAM" id="SSF53474">
    <property type="entry name" value="alpha/beta-Hydrolases"/>
    <property type="match status" value="1"/>
</dbReference>
<dbReference type="RefSeq" id="WP_108390676.1">
    <property type="nucleotide sequence ID" value="NZ_CP026949.1"/>
</dbReference>
<dbReference type="AlphaFoldDB" id="A0A2U1TE63"/>
<keyword evidence="2" id="KW-1185">Reference proteome</keyword>
<organism evidence="1 2">
    <name type="scientific">Mycetocola zhujimingii</name>
    <dbReference type="NCBI Taxonomy" id="2079792"/>
    <lineage>
        <taxon>Bacteria</taxon>
        <taxon>Bacillati</taxon>
        <taxon>Actinomycetota</taxon>
        <taxon>Actinomycetes</taxon>
        <taxon>Micrococcales</taxon>
        <taxon>Microbacteriaceae</taxon>
        <taxon>Mycetocola</taxon>
    </lineage>
</organism>
<dbReference type="Proteomes" id="UP000244962">
    <property type="component" value="Unassembled WGS sequence"/>
</dbReference>
<comment type="caution">
    <text evidence="1">The sequence shown here is derived from an EMBL/GenBank/DDBJ whole genome shotgun (WGS) entry which is preliminary data.</text>
</comment>
<evidence type="ECO:0000313" key="1">
    <source>
        <dbReference type="EMBL" id="PWC07181.1"/>
    </source>
</evidence>
<proteinExistence type="predicted"/>
<dbReference type="OrthoDB" id="70765at2"/>
<evidence type="ECO:0000313" key="2">
    <source>
        <dbReference type="Proteomes" id="UP000244962"/>
    </source>
</evidence>
<accession>A0A2U1TE63</accession>
<dbReference type="KEGG" id="myl:C3E77_05310"/>
<dbReference type="Gene3D" id="3.40.50.1820">
    <property type="entry name" value="alpha/beta hydrolase"/>
    <property type="match status" value="1"/>
</dbReference>
<protein>
    <recommendedName>
        <fullName evidence="3">Alpha/beta hydrolase</fullName>
    </recommendedName>
</protein>
<reference evidence="2" key="1">
    <citation type="submission" date="2018-04" db="EMBL/GenBank/DDBJ databases">
        <authorList>
            <person name="Liu S."/>
            <person name="Wang Z."/>
            <person name="Li J."/>
        </authorList>
    </citation>
    <scope>NUCLEOTIDE SEQUENCE [LARGE SCALE GENOMIC DNA]</scope>
    <source>
        <strain evidence="2">622</strain>
    </source>
</reference>